<dbReference type="GO" id="GO:0042742">
    <property type="term" value="P:defense response to bacterium"/>
    <property type="evidence" value="ECO:0007669"/>
    <property type="project" value="UniProtKB-ARBA"/>
</dbReference>
<comment type="catalytic activity">
    <reaction evidence="19">
        <text>L-threonyl-[protein] + ATP = O-phospho-L-threonyl-[protein] + ADP + H(+)</text>
        <dbReference type="Rhea" id="RHEA:46608"/>
        <dbReference type="Rhea" id="RHEA-COMP:11060"/>
        <dbReference type="Rhea" id="RHEA-COMP:11605"/>
        <dbReference type="ChEBI" id="CHEBI:15378"/>
        <dbReference type="ChEBI" id="CHEBI:30013"/>
        <dbReference type="ChEBI" id="CHEBI:30616"/>
        <dbReference type="ChEBI" id="CHEBI:61977"/>
        <dbReference type="ChEBI" id="CHEBI:456216"/>
        <dbReference type="EC" id="2.7.11.1"/>
    </reaction>
</comment>
<comment type="caution">
    <text evidence="26">The sequence shown here is derived from an EMBL/GenBank/DDBJ whole genome shotgun (WGS) entry which is preliminary data.</text>
</comment>
<feature type="binding site" evidence="21">
    <location>
        <position position="373"/>
    </location>
    <ligand>
        <name>ATP</name>
        <dbReference type="ChEBI" id="CHEBI:30616"/>
    </ligand>
</feature>
<dbReference type="InterPro" id="IPR000719">
    <property type="entry name" value="Prot_kinase_dom"/>
</dbReference>
<evidence type="ECO:0000256" key="5">
    <source>
        <dbReference type="ARBA" id="ARBA00012513"/>
    </source>
</evidence>
<keyword evidence="8" id="KW-0808">Transferase</keyword>
<dbReference type="InterPro" id="IPR013320">
    <property type="entry name" value="ConA-like_dom_sf"/>
</dbReference>
<dbReference type="SMART" id="SM00220">
    <property type="entry name" value="S_TKc"/>
    <property type="match status" value="1"/>
</dbReference>
<dbReference type="InterPro" id="IPR008271">
    <property type="entry name" value="Ser/Thr_kinase_AS"/>
</dbReference>
<evidence type="ECO:0000256" key="22">
    <source>
        <dbReference type="SAM" id="MobiDB-lite"/>
    </source>
</evidence>
<feature type="region of interest" description="Disordered" evidence="22">
    <location>
        <begin position="653"/>
        <end position="694"/>
    </location>
</feature>
<dbReference type="PANTHER" id="PTHR27007">
    <property type="match status" value="1"/>
</dbReference>
<dbReference type="Gene3D" id="3.30.200.20">
    <property type="entry name" value="Phosphorylase Kinase, domain 1"/>
    <property type="match status" value="1"/>
</dbReference>
<comment type="similarity">
    <text evidence="4">In the C-terminal section; belongs to the protein kinase superfamily. Ser/Thr protein kinase family.</text>
</comment>
<dbReference type="SUPFAM" id="SSF56112">
    <property type="entry name" value="Protein kinase-like (PK-like)"/>
    <property type="match status" value="1"/>
</dbReference>
<feature type="signal peptide" evidence="24">
    <location>
        <begin position="1"/>
        <end position="23"/>
    </location>
</feature>
<dbReference type="EC" id="2.7.11.1" evidence="5"/>
<dbReference type="PROSITE" id="PS50011">
    <property type="entry name" value="PROTEIN_KINASE_DOM"/>
    <property type="match status" value="1"/>
</dbReference>
<evidence type="ECO:0000256" key="2">
    <source>
        <dbReference type="ARBA" id="ARBA00004479"/>
    </source>
</evidence>
<evidence type="ECO:0000256" key="8">
    <source>
        <dbReference type="ARBA" id="ARBA00022679"/>
    </source>
</evidence>
<feature type="domain" description="Protein kinase" evidence="25">
    <location>
        <begin position="344"/>
        <end position="623"/>
    </location>
</feature>
<evidence type="ECO:0000256" key="7">
    <source>
        <dbReference type="ARBA" id="ARBA00022527"/>
    </source>
</evidence>
<dbReference type="InterPro" id="IPR017441">
    <property type="entry name" value="Protein_kinase_ATP_BS"/>
</dbReference>
<evidence type="ECO:0000313" key="26">
    <source>
        <dbReference type="EMBL" id="MCL7042964.1"/>
    </source>
</evidence>
<keyword evidence="17" id="KW-0675">Receptor</keyword>
<keyword evidence="14 21" id="KW-0067">ATP-binding</keyword>
<evidence type="ECO:0000313" key="27">
    <source>
        <dbReference type="Proteomes" id="UP001177140"/>
    </source>
</evidence>
<evidence type="ECO:0000259" key="25">
    <source>
        <dbReference type="PROSITE" id="PS50011"/>
    </source>
</evidence>
<keyword evidence="16 23" id="KW-0472">Membrane</keyword>
<keyword evidence="10 24" id="KW-0732">Signal</keyword>
<dbReference type="EMBL" id="JAJJMA010241447">
    <property type="protein sequence ID" value="MCL7042964.1"/>
    <property type="molecule type" value="Genomic_DNA"/>
</dbReference>
<evidence type="ECO:0000256" key="4">
    <source>
        <dbReference type="ARBA" id="ARBA00010217"/>
    </source>
</evidence>
<keyword evidence="6" id="KW-1003">Cell membrane</keyword>
<dbReference type="InterPro" id="IPR011009">
    <property type="entry name" value="Kinase-like_dom_sf"/>
</dbReference>
<evidence type="ECO:0000256" key="13">
    <source>
        <dbReference type="ARBA" id="ARBA00022777"/>
    </source>
</evidence>
<dbReference type="Gene3D" id="1.10.510.10">
    <property type="entry name" value="Transferase(Phosphotransferase) domain 1"/>
    <property type="match status" value="1"/>
</dbReference>
<evidence type="ECO:0000256" key="20">
    <source>
        <dbReference type="ARBA" id="ARBA00048679"/>
    </source>
</evidence>
<evidence type="ECO:0000256" key="12">
    <source>
        <dbReference type="ARBA" id="ARBA00022741"/>
    </source>
</evidence>
<evidence type="ECO:0000256" key="3">
    <source>
        <dbReference type="ARBA" id="ARBA00008536"/>
    </source>
</evidence>
<keyword evidence="11" id="KW-0430">Lectin</keyword>
<feature type="chain" id="PRO_5041336572" description="non-specific serine/threonine protein kinase" evidence="24">
    <location>
        <begin position="24"/>
        <end position="694"/>
    </location>
</feature>
<evidence type="ECO:0000256" key="23">
    <source>
        <dbReference type="SAM" id="Phobius"/>
    </source>
</evidence>
<comment type="subcellular location">
    <subcellularLocation>
        <location evidence="1">Cell membrane</location>
    </subcellularLocation>
    <subcellularLocation>
        <location evidence="2">Membrane</location>
        <topology evidence="2">Single-pass type I membrane protein</topology>
    </subcellularLocation>
</comment>
<evidence type="ECO:0000256" key="17">
    <source>
        <dbReference type="ARBA" id="ARBA00023170"/>
    </source>
</evidence>
<dbReference type="GO" id="GO:0002229">
    <property type="term" value="P:defense response to oomycetes"/>
    <property type="evidence" value="ECO:0007669"/>
    <property type="project" value="UniProtKB-ARBA"/>
</dbReference>
<dbReference type="FunFam" id="3.30.200.20:FF:000423">
    <property type="entry name" value="L-type lectin-domain containing receptor kinase S.1"/>
    <property type="match status" value="1"/>
</dbReference>
<organism evidence="26 27">
    <name type="scientific">Papaver nudicaule</name>
    <name type="common">Iceland poppy</name>
    <dbReference type="NCBI Taxonomy" id="74823"/>
    <lineage>
        <taxon>Eukaryota</taxon>
        <taxon>Viridiplantae</taxon>
        <taxon>Streptophyta</taxon>
        <taxon>Embryophyta</taxon>
        <taxon>Tracheophyta</taxon>
        <taxon>Spermatophyta</taxon>
        <taxon>Magnoliopsida</taxon>
        <taxon>Ranunculales</taxon>
        <taxon>Papaveraceae</taxon>
        <taxon>Papaveroideae</taxon>
        <taxon>Papaver</taxon>
    </lineage>
</organism>
<keyword evidence="15 23" id="KW-1133">Transmembrane helix</keyword>
<feature type="transmembrane region" description="Helical" evidence="23">
    <location>
        <begin position="286"/>
        <end position="312"/>
    </location>
</feature>
<dbReference type="AlphaFoldDB" id="A0AA41VKQ8"/>
<evidence type="ECO:0000256" key="1">
    <source>
        <dbReference type="ARBA" id="ARBA00004236"/>
    </source>
</evidence>
<dbReference type="CDD" id="cd06899">
    <property type="entry name" value="lectin_legume_LecRK_Arcelin_ConA"/>
    <property type="match status" value="1"/>
</dbReference>
<dbReference type="GO" id="GO:0030246">
    <property type="term" value="F:carbohydrate binding"/>
    <property type="evidence" value="ECO:0007669"/>
    <property type="project" value="UniProtKB-KW"/>
</dbReference>
<evidence type="ECO:0000256" key="10">
    <source>
        <dbReference type="ARBA" id="ARBA00022729"/>
    </source>
</evidence>
<comment type="catalytic activity">
    <reaction evidence="20">
        <text>L-seryl-[protein] + ATP = O-phospho-L-seryl-[protein] + ADP + H(+)</text>
        <dbReference type="Rhea" id="RHEA:17989"/>
        <dbReference type="Rhea" id="RHEA-COMP:9863"/>
        <dbReference type="Rhea" id="RHEA-COMP:11604"/>
        <dbReference type="ChEBI" id="CHEBI:15378"/>
        <dbReference type="ChEBI" id="CHEBI:29999"/>
        <dbReference type="ChEBI" id="CHEBI:30616"/>
        <dbReference type="ChEBI" id="CHEBI:83421"/>
        <dbReference type="ChEBI" id="CHEBI:456216"/>
        <dbReference type="EC" id="2.7.11.1"/>
    </reaction>
</comment>
<dbReference type="PROSITE" id="PS00107">
    <property type="entry name" value="PROTEIN_KINASE_ATP"/>
    <property type="match status" value="1"/>
</dbReference>
<evidence type="ECO:0000256" key="19">
    <source>
        <dbReference type="ARBA" id="ARBA00047899"/>
    </source>
</evidence>
<dbReference type="PROSITE" id="PS00108">
    <property type="entry name" value="PROTEIN_KINASE_ST"/>
    <property type="match status" value="1"/>
</dbReference>
<dbReference type="GO" id="GO:0004674">
    <property type="term" value="F:protein serine/threonine kinase activity"/>
    <property type="evidence" value="ECO:0007669"/>
    <property type="project" value="UniProtKB-KW"/>
</dbReference>
<dbReference type="Gene3D" id="2.60.120.200">
    <property type="match status" value="1"/>
</dbReference>
<dbReference type="InterPro" id="IPR001220">
    <property type="entry name" value="Legume_lectin_dom"/>
</dbReference>
<protein>
    <recommendedName>
        <fullName evidence="5">non-specific serine/threonine protein kinase</fullName>
        <ecNumber evidence="5">2.7.11.1</ecNumber>
    </recommendedName>
</protein>
<dbReference type="FunFam" id="1.10.510.10:FF:000108">
    <property type="entry name" value="L-type lectin-domain containing receptor kinase S.4"/>
    <property type="match status" value="1"/>
</dbReference>
<keyword evidence="27" id="KW-1185">Reference proteome</keyword>
<sequence length="694" mass="77219">MLLMAKFLLFILFIITNPYSVFSQFDEFFFNGFSEAHSNMSLNGSSEIKKNGLLQLTNDTSRLTGHAIYQSPIHFKNSTNGKVYSFSTSFAFAIVSQYQRLAGHGFAFTISPNKLLNGFPSPYLGVFNPSDVGNISNHVFAVEFDTVQDFEFGDIDDNHIGIDIDGLNSTASVSAAYFAENSTKVNITLKSGSIFQVWIDYDSIENLVNVSISPFSWKPKQPILSTSNLDLSSVFEDSMYVGFSSSTGLLASSHYILGWEFKMNGVSRNLDLNSLPSLPGPKKKHVALTIGVSVSSILLIIIAVCFAVYLFIKIKNADVIEDWELNVGPHRFSYEELKTATKGFKEKELLGVGGFGKVYKGRLPNSKAVVAVKRISHDSKQGLHEFVSEIGTIGRLRHRNLVQLQGWCRRRSDLLLVYDFMPNGSLDRYIYGEPKFVLSWEQRFKIIKGISAALLYLHEQWEQIVVHRDIKASNILLDGELNGRLGDFGLAKLYEHGSNPGTTRIVGTLGYLAPELARTGKATPSSDVFAFGALLLETSCGRRPIEPKAPPAELTLIDWVWDKWTSGLIFDVVDPRLKDDFDEGEILMVLKLGLMCSNCAPSERPSMREVIRYLEKEVKMPEVLSAPGECETGRNDVGFDDFIHSYPSNSFDKFSTQSSQEVRNDAISNDSDQDQNAASSGSLYLLSTRHGEGR</sequence>
<dbReference type="FunFam" id="2.60.120.200:FF:000086">
    <property type="entry name" value="L-type lectin-domain containing receptor kinase S.4"/>
    <property type="match status" value="1"/>
</dbReference>
<evidence type="ECO:0000256" key="6">
    <source>
        <dbReference type="ARBA" id="ARBA00022475"/>
    </source>
</evidence>
<gene>
    <name evidence="26" type="ORF">MKW94_011789</name>
</gene>
<keyword evidence="12 21" id="KW-0547">Nucleotide-binding</keyword>
<feature type="compositionally biased region" description="Polar residues" evidence="22">
    <location>
        <begin position="653"/>
        <end position="682"/>
    </location>
</feature>
<dbReference type="Pfam" id="PF00069">
    <property type="entry name" value="Pkinase"/>
    <property type="match status" value="1"/>
</dbReference>
<dbReference type="SUPFAM" id="SSF49899">
    <property type="entry name" value="Concanavalin A-like lectins/glucanases"/>
    <property type="match status" value="1"/>
</dbReference>
<accession>A0AA41VKQ8</accession>
<keyword evidence="18" id="KW-0325">Glycoprotein</keyword>
<dbReference type="Pfam" id="PF00139">
    <property type="entry name" value="Lectin_legB"/>
    <property type="match status" value="1"/>
</dbReference>
<evidence type="ECO:0000256" key="14">
    <source>
        <dbReference type="ARBA" id="ARBA00022840"/>
    </source>
</evidence>
<evidence type="ECO:0000256" key="24">
    <source>
        <dbReference type="SAM" id="SignalP"/>
    </source>
</evidence>
<dbReference type="CDD" id="cd14066">
    <property type="entry name" value="STKc_IRAK"/>
    <property type="match status" value="1"/>
</dbReference>
<dbReference type="GO" id="GO:0005886">
    <property type="term" value="C:plasma membrane"/>
    <property type="evidence" value="ECO:0007669"/>
    <property type="project" value="UniProtKB-SubCell"/>
</dbReference>
<dbReference type="InterPro" id="IPR050528">
    <property type="entry name" value="L-type_Lectin-RKs"/>
</dbReference>
<name>A0AA41VKQ8_PAPNU</name>
<keyword evidence="13" id="KW-0418">Kinase</keyword>
<evidence type="ECO:0000256" key="9">
    <source>
        <dbReference type="ARBA" id="ARBA00022692"/>
    </source>
</evidence>
<comment type="similarity">
    <text evidence="3">In the N-terminal section; belongs to the leguminous lectin family.</text>
</comment>
<keyword evidence="9 23" id="KW-0812">Transmembrane</keyword>
<dbReference type="GO" id="GO:0005524">
    <property type="term" value="F:ATP binding"/>
    <property type="evidence" value="ECO:0007669"/>
    <property type="project" value="UniProtKB-UniRule"/>
</dbReference>
<evidence type="ECO:0000256" key="15">
    <source>
        <dbReference type="ARBA" id="ARBA00022989"/>
    </source>
</evidence>
<keyword evidence="7" id="KW-0723">Serine/threonine-protein kinase</keyword>
<proteinExistence type="inferred from homology"/>
<evidence type="ECO:0000256" key="18">
    <source>
        <dbReference type="ARBA" id="ARBA00023180"/>
    </source>
</evidence>
<reference evidence="26" key="1">
    <citation type="submission" date="2022-03" db="EMBL/GenBank/DDBJ databases">
        <title>A functionally conserved STORR gene fusion in Papaver species that diverged 16.8 million years ago.</title>
        <authorList>
            <person name="Catania T."/>
        </authorList>
    </citation>
    <scope>NUCLEOTIDE SEQUENCE</scope>
    <source>
        <strain evidence="26">S-191538</strain>
    </source>
</reference>
<dbReference type="Proteomes" id="UP001177140">
    <property type="component" value="Unassembled WGS sequence"/>
</dbReference>
<evidence type="ECO:0000256" key="21">
    <source>
        <dbReference type="PROSITE-ProRule" id="PRU10141"/>
    </source>
</evidence>
<evidence type="ECO:0000256" key="16">
    <source>
        <dbReference type="ARBA" id="ARBA00023136"/>
    </source>
</evidence>
<evidence type="ECO:0000256" key="11">
    <source>
        <dbReference type="ARBA" id="ARBA00022734"/>
    </source>
</evidence>